<keyword evidence="6 7" id="KW-0472">Membrane</keyword>
<organism evidence="10 11">
    <name type="scientific">Candidatus Brachybacterium merdavium</name>
    <dbReference type="NCBI Taxonomy" id="2838513"/>
    <lineage>
        <taxon>Bacteria</taxon>
        <taxon>Bacillati</taxon>
        <taxon>Actinomycetota</taxon>
        <taxon>Actinomycetes</taxon>
        <taxon>Micrococcales</taxon>
        <taxon>Dermabacteraceae</taxon>
        <taxon>Brachybacterium</taxon>
    </lineage>
</organism>
<feature type="region of interest" description="Disordered" evidence="8">
    <location>
        <begin position="325"/>
        <end position="355"/>
    </location>
</feature>
<dbReference type="PANTHER" id="PTHR43163:SF6">
    <property type="entry name" value="DIPEPTIDE TRANSPORT SYSTEM PERMEASE PROTEIN DPPB-RELATED"/>
    <property type="match status" value="1"/>
</dbReference>
<accession>A0A9D2RP55</accession>
<evidence type="ECO:0000256" key="1">
    <source>
        <dbReference type="ARBA" id="ARBA00004651"/>
    </source>
</evidence>
<dbReference type="GO" id="GO:0005886">
    <property type="term" value="C:plasma membrane"/>
    <property type="evidence" value="ECO:0007669"/>
    <property type="project" value="UniProtKB-SubCell"/>
</dbReference>
<dbReference type="InterPro" id="IPR045621">
    <property type="entry name" value="BPD_transp_1_N"/>
</dbReference>
<protein>
    <submittedName>
        <fullName evidence="10">ABC transporter permease</fullName>
    </submittedName>
</protein>
<evidence type="ECO:0000313" key="11">
    <source>
        <dbReference type="Proteomes" id="UP000823823"/>
    </source>
</evidence>
<dbReference type="AlphaFoldDB" id="A0A9D2RP55"/>
<evidence type="ECO:0000259" key="9">
    <source>
        <dbReference type="PROSITE" id="PS50928"/>
    </source>
</evidence>
<feature type="transmembrane region" description="Helical" evidence="7">
    <location>
        <begin position="153"/>
        <end position="178"/>
    </location>
</feature>
<dbReference type="Pfam" id="PF00528">
    <property type="entry name" value="BPD_transp_1"/>
    <property type="match status" value="1"/>
</dbReference>
<keyword evidence="4 7" id="KW-0812">Transmembrane</keyword>
<name>A0A9D2RP55_9MICO</name>
<evidence type="ECO:0000313" key="10">
    <source>
        <dbReference type="EMBL" id="HJB10236.1"/>
    </source>
</evidence>
<dbReference type="CDD" id="cd06261">
    <property type="entry name" value="TM_PBP2"/>
    <property type="match status" value="1"/>
</dbReference>
<dbReference type="SUPFAM" id="SSF161098">
    <property type="entry name" value="MetI-like"/>
    <property type="match status" value="1"/>
</dbReference>
<evidence type="ECO:0000256" key="2">
    <source>
        <dbReference type="ARBA" id="ARBA00022448"/>
    </source>
</evidence>
<sequence length="355" mass="37563">MKIVMFVGRRLIRLVLCLFAVSLLTFGLLQLAPGDFAGIQEAGGGNVSLAQQATSETRSELSDRYGAEVPIWQQYTTFMAGALTGDMGPSYRYPHRTVEGIIASAFPISAALAVTATLVAVGVALPIGILAAVRRRTILDSGTMFVATVGNGLPNYLAGLVLVLIFGVALGLLPLYGWKGPEHMVLPTLALAIAPIGVLARYVRSSMLENLRQEYVVTARAKGGRESAVLVGHVLRNSLMPLVTVVGPMFASLATGTIFVEQIFGIPGLGHYFTQAAVSRDMPLLMGTTLFFAALLMVMNLLVDLSYAAVDPRVRTDLGLAAEGPRRKDDVGDGIAHEEDGGHVRSEGAATRGAV</sequence>
<dbReference type="InterPro" id="IPR000515">
    <property type="entry name" value="MetI-like"/>
</dbReference>
<keyword evidence="5 7" id="KW-1133">Transmembrane helix</keyword>
<dbReference type="Pfam" id="PF19300">
    <property type="entry name" value="BPD_transp_1_N"/>
    <property type="match status" value="1"/>
</dbReference>
<evidence type="ECO:0000256" key="3">
    <source>
        <dbReference type="ARBA" id="ARBA00022475"/>
    </source>
</evidence>
<feature type="transmembrane region" description="Helical" evidence="7">
    <location>
        <begin position="242"/>
        <end position="264"/>
    </location>
</feature>
<evidence type="ECO:0000256" key="7">
    <source>
        <dbReference type="RuleBase" id="RU363032"/>
    </source>
</evidence>
<comment type="similarity">
    <text evidence="7">Belongs to the binding-protein-dependent transport system permease family.</text>
</comment>
<feature type="transmembrane region" description="Helical" evidence="7">
    <location>
        <begin position="101"/>
        <end position="133"/>
    </location>
</feature>
<evidence type="ECO:0000256" key="6">
    <source>
        <dbReference type="ARBA" id="ARBA00023136"/>
    </source>
</evidence>
<comment type="caution">
    <text evidence="10">The sequence shown here is derived from an EMBL/GenBank/DDBJ whole genome shotgun (WGS) entry which is preliminary data.</text>
</comment>
<feature type="compositionally biased region" description="Basic and acidic residues" evidence="8">
    <location>
        <begin position="325"/>
        <end position="346"/>
    </location>
</feature>
<keyword evidence="2 7" id="KW-0813">Transport</keyword>
<comment type="subcellular location">
    <subcellularLocation>
        <location evidence="1 7">Cell membrane</location>
        <topology evidence="1 7">Multi-pass membrane protein</topology>
    </subcellularLocation>
</comment>
<evidence type="ECO:0000256" key="5">
    <source>
        <dbReference type="ARBA" id="ARBA00022989"/>
    </source>
</evidence>
<feature type="domain" description="ABC transmembrane type-1" evidence="9">
    <location>
        <begin position="106"/>
        <end position="303"/>
    </location>
</feature>
<feature type="transmembrane region" description="Helical" evidence="7">
    <location>
        <begin position="184"/>
        <end position="203"/>
    </location>
</feature>
<dbReference type="GO" id="GO:0055085">
    <property type="term" value="P:transmembrane transport"/>
    <property type="evidence" value="ECO:0007669"/>
    <property type="project" value="InterPro"/>
</dbReference>
<dbReference type="Gene3D" id="1.10.3720.10">
    <property type="entry name" value="MetI-like"/>
    <property type="match status" value="1"/>
</dbReference>
<reference evidence="10" key="1">
    <citation type="journal article" date="2021" name="PeerJ">
        <title>Extensive microbial diversity within the chicken gut microbiome revealed by metagenomics and culture.</title>
        <authorList>
            <person name="Gilroy R."/>
            <person name="Ravi A."/>
            <person name="Getino M."/>
            <person name="Pursley I."/>
            <person name="Horton D.L."/>
            <person name="Alikhan N.F."/>
            <person name="Baker D."/>
            <person name="Gharbi K."/>
            <person name="Hall N."/>
            <person name="Watson M."/>
            <person name="Adriaenssens E.M."/>
            <person name="Foster-Nyarko E."/>
            <person name="Jarju S."/>
            <person name="Secka A."/>
            <person name="Antonio M."/>
            <person name="Oren A."/>
            <person name="Chaudhuri R.R."/>
            <person name="La Ragione R."/>
            <person name="Hildebrand F."/>
            <person name="Pallen M.J."/>
        </authorList>
    </citation>
    <scope>NUCLEOTIDE SEQUENCE</scope>
    <source>
        <strain evidence="10">ChiHjej13B12-24818</strain>
    </source>
</reference>
<evidence type="ECO:0000256" key="4">
    <source>
        <dbReference type="ARBA" id="ARBA00022692"/>
    </source>
</evidence>
<dbReference type="InterPro" id="IPR035906">
    <property type="entry name" value="MetI-like_sf"/>
</dbReference>
<feature type="transmembrane region" description="Helical" evidence="7">
    <location>
        <begin position="284"/>
        <end position="303"/>
    </location>
</feature>
<dbReference type="PANTHER" id="PTHR43163">
    <property type="entry name" value="DIPEPTIDE TRANSPORT SYSTEM PERMEASE PROTEIN DPPB-RELATED"/>
    <property type="match status" value="1"/>
</dbReference>
<gene>
    <name evidence="10" type="ORF">H9786_06855</name>
</gene>
<dbReference type="PROSITE" id="PS50928">
    <property type="entry name" value="ABC_TM1"/>
    <property type="match status" value="1"/>
</dbReference>
<dbReference type="Proteomes" id="UP000823823">
    <property type="component" value="Unassembled WGS sequence"/>
</dbReference>
<reference evidence="10" key="2">
    <citation type="submission" date="2021-04" db="EMBL/GenBank/DDBJ databases">
        <authorList>
            <person name="Gilroy R."/>
        </authorList>
    </citation>
    <scope>NUCLEOTIDE SEQUENCE</scope>
    <source>
        <strain evidence="10">ChiHjej13B12-24818</strain>
    </source>
</reference>
<keyword evidence="3" id="KW-1003">Cell membrane</keyword>
<proteinExistence type="inferred from homology"/>
<evidence type="ECO:0000256" key="8">
    <source>
        <dbReference type="SAM" id="MobiDB-lite"/>
    </source>
</evidence>
<dbReference type="EMBL" id="DWZH01000050">
    <property type="protein sequence ID" value="HJB10236.1"/>
    <property type="molecule type" value="Genomic_DNA"/>
</dbReference>